<gene>
    <name evidence="1" type="ORF">K8V90_10440</name>
</gene>
<protein>
    <submittedName>
        <fullName evidence="1">Uncharacterized protein</fullName>
    </submittedName>
</protein>
<evidence type="ECO:0000313" key="2">
    <source>
        <dbReference type="Proteomes" id="UP000776700"/>
    </source>
</evidence>
<accession>A0A921T0B2</accession>
<proteinExistence type="predicted"/>
<dbReference type="Proteomes" id="UP000776700">
    <property type="component" value="Unassembled WGS sequence"/>
</dbReference>
<organism evidence="1 2">
    <name type="scientific">Romboutsia timonensis</name>
    <dbReference type="NCBI Taxonomy" id="1776391"/>
    <lineage>
        <taxon>Bacteria</taxon>
        <taxon>Bacillati</taxon>
        <taxon>Bacillota</taxon>
        <taxon>Clostridia</taxon>
        <taxon>Peptostreptococcales</taxon>
        <taxon>Peptostreptococcaceae</taxon>
        <taxon>Romboutsia</taxon>
    </lineage>
</organism>
<dbReference type="EMBL" id="DYUB01000323">
    <property type="protein sequence ID" value="HJG97509.1"/>
    <property type="molecule type" value="Genomic_DNA"/>
</dbReference>
<dbReference type="AlphaFoldDB" id="A0A921T0B2"/>
<name>A0A921T0B2_9FIRM</name>
<reference evidence="1" key="1">
    <citation type="journal article" date="2021" name="PeerJ">
        <title>Extensive microbial diversity within the chicken gut microbiome revealed by metagenomics and culture.</title>
        <authorList>
            <person name="Gilroy R."/>
            <person name="Ravi A."/>
            <person name="Getino M."/>
            <person name="Pursley I."/>
            <person name="Horton D.L."/>
            <person name="Alikhan N.F."/>
            <person name="Baker D."/>
            <person name="Gharbi K."/>
            <person name="Hall N."/>
            <person name="Watson M."/>
            <person name="Adriaenssens E.M."/>
            <person name="Foster-Nyarko E."/>
            <person name="Jarju S."/>
            <person name="Secka A."/>
            <person name="Antonio M."/>
            <person name="Oren A."/>
            <person name="Chaudhuri R.R."/>
            <person name="La Ragione R."/>
            <person name="Hildebrand F."/>
            <person name="Pallen M.J."/>
        </authorList>
    </citation>
    <scope>NUCLEOTIDE SEQUENCE</scope>
    <source>
        <strain evidence="1">1277</strain>
    </source>
</reference>
<sequence length="148" mass="16708">MMAPKTTWYVLEDIDGLFEYSPKRTHDMDGSYAPGDTLSVKIQLWNNRLGMEDVQDATNAKLVIFFKNYEDNYLLKLCKVKLNNEEAKPVTIDMDRGLFNLGTISGGANNGSDLNTDNYVEFELQIGAIPMNVKSELKGLVLDVEYDN</sequence>
<comment type="caution">
    <text evidence="1">The sequence shown here is derived from an EMBL/GenBank/DDBJ whole genome shotgun (WGS) entry which is preliminary data.</text>
</comment>
<reference evidence="1" key="2">
    <citation type="submission" date="2021-09" db="EMBL/GenBank/DDBJ databases">
        <authorList>
            <person name="Gilroy R."/>
        </authorList>
    </citation>
    <scope>NUCLEOTIDE SEQUENCE</scope>
    <source>
        <strain evidence="1">1277</strain>
    </source>
</reference>
<evidence type="ECO:0000313" key="1">
    <source>
        <dbReference type="EMBL" id="HJG97509.1"/>
    </source>
</evidence>